<proteinExistence type="inferred from homology"/>
<reference evidence="5 6" key="1">
    <citation type="submission" date="2024-03" db="EMBL/GenBank/DDBJ databases">
        <title>Human intestinal bacterial collection.</title>
        <authorList>
            <person name="Pauvert C."/>
            <person name="Hitch T.C.A."/>
            <person name="Clavel T."/>
        </authorList>
    </citation>
    <scope>NUCLEOTIDE SEQUENCE [LARGE SCALE GENOMIC DNA]</scope>
    <source>
        <strain evidence="5 6">CLA-JM-H16</strain>
    </source>
</reference>
<dbReference type="PANTHER" id="PTHR10353">
    <property type="entry name" value="GLYCOSYL HYDROLASE"/>
    <property type="match status" value="1"/>
</dbReference>
<comment type="caution">
    <text evidence="5">The sequence shown here is derived from an EMBL/GenBank/DDBJ whole genome shotgun (WGS) entry which is preliminary data.</text>
</comment>
<evidence type="ECO:0000313" key="5">
    <source>
        <dbReference type="EMBL" id="MEQ2372193.1"/>
    </source>
</evidence>
<dbReference type="Gene3D" id="3.20.20.80">
    <property type="entry name" value="Glycosidases"/>
    <property type="match status" value="1"/>
</dbReference>
<name>A0ABV1BHW0_9FIRM</name>
<sequence>MGFAKDFVWGAATSSCQIEGTGENSGKGLNIWDVFTKEPGRIYEGHTGDVACDHYQRFREDVAHMKALGLKGYRFSIDWSRVLPEGTGR</sequence>
<dbReference type="PANTHER" id="PTHR10353:SF36">
    <property type="entry name" value="LP05116P"/>
    <property type="match status" value="1"/>
</dbReference>
<evidence type="ECO:0000256" key="4">
    <source>
        <dbReference type="RuleBase" id="RU003690"/>
    </source>
</evidence>
<dbReference type="SUPFAM" id="SSF51445">
    <property type="entry name" value="(Trans)glycosidases"/>
    <property type="match status" value="1"/>
</dbReference>
<dbReference type="EMBL" id="JBBMEJ010000023">
    <property type="protein sequence ID" value="MEQ2372193.1"/>
    <property type="molecule type" value="Genomic_DNA"/>
</dbReference>
<comment type="similarity">
    <text evidence="1 4">Belongs to the glycosyl hydrolase 1 family.</text>
</comment>
<dbReference type="InterPro" id="IPR017853">
    <property type="entry name" value="GH"/>
</dbReference>
<evidence type="ECO:0000256" key="1">
    <source>
        <dbReference type="ARBA" id="ARBA00010838"/>
    </source>
</evidence>
<keyword evidence="6" id="KW-1185">Reference proteome</keyword>
<dbReference type="Pfam" id="PF00232">
    <property type="entry name" value="Glyco_hydro_1"/>
    <property type="match status" value="1"/>
</dbReference>
<organism evidence="5 6">
    <name type="scientific">Blautia aquisgranensis</name>
    <dbReference type="NCBI Taxonomy" id="3133153"/>
    <lineage>
        <taxon>Bacteria</taxon>
        <taxon>Bacillati</taxon>
        <taxon>Bacillota</taxon>
        <taxon>Clostridia</taxon>
        <taxon>Lachnospirales</taxon>
        <taxon>Lachnospiraceae</taxon>
        <taxon>Blautia</taxon>
    </lineage>
</organism>
<evidence type="ECO:0000313" key="6">
    <source>
        <dbReference type="Proteomes" id="UP001473063"/>
    </source>
</evidence>
<protein>
    <submittedName>
        <fullName evidence="5">Family 1 glycosylhydrolase</fullName>
    </submittedName>
</protein>
<dbReference type="InterPro" id="IPR001360">
    <property type="entry name" value="Glyco_hydro_1"/>
</dbReference>
<dbReference type="Proteomes" id="UP001473063">
    <property type="component" value="Unassembled WGS sequence"/>
</dbReference>
<evidence type="ECO:0000256" key="3">
    <source>
        <dbReference type="ARBA" id="ARBA00023295"/>
    </source>
</evidence>
<keyword evidence="2" id="KW-0378">Hydrolase</keyword>
<keyword evidence="3" id="KW-0326">Glycosidase</keyword>
<accession>A0ABV1BHW0</accession>
<gene>
    <name evidence="5" type="ORF">WMO28_14890</name>
</gene>
<evidence type="ECO:0000256" key="2">
    <source>
        <dbReference type="ARBA" id="ARBA00022801"/>
    </source>
</evidence>